<accession>A0ABU3D914</accession>
<sequence length="221" mass="25508">MKNFFIIIFFLCCYQFSQAQLFSGDQVLNNPNIDQQRWSWGYFIGFNSYDFQFKYDDEVNTNGNDLIIEKTIGFNVGLIGNLKLNNNLDLRLEPGVSFNTRNFRPPSTIETEEINATYVHIPLLLKFSANRLNNFKPFVVGGLSTSINLSSNENNEDAATRLKTNTYNYEIGLGIDLYLPYFKFTPSLRGVFTINNEMVRTTYPEVNAMHSRAVFLNFTFQ</sequence>
<reference evidence="3 4" key="1">
    <citation type="submission" date="2023-09" db="EMBL/GenBank/DDBJ databases">
        <authorList>
            <person name="Rey-Velasco X."/>
        </authorList>
    </citation>
    <scope>NUCLEOTIDE SEQUENCE [LARGE SCALE GENOMIC DNA]</scope>
    <source>
        <strain evidence="3 4">F117</strain>
    </source>
</reference>
<evidence type="ECO:0000256" key="1">
    <source>
        <dbReference type="SAM" id="SignalP"/>
    </source>
</evidence>
<feature type="chain" id="PRO_5046235995" evidence="1">
    <location>
        <begin position="20"/>
        <end position="221"/>
    </location>
</feature>
<keyword evidence="4" id="KW-1185">Reference proteome</keyword>
<proteinExistence type="predicted"/>
<evidence type="ECO:0000313" key="4">
    <source>
        <dbReference type="Proteomes" id="UP001262582"/>
    </source>
</evidence>
<feature type="signal peptide" evidence="1">
    <location>
        <begin position="1"/>
        <end position="19"/>
    </location>
</feature>
<dbReference type="RefSeq" id="WP_311504182.1">
    <property type="nucleotide sequence ID" value="NZ_JAVRHK010000012.1"/>
</dbReference>
<feature type="domain" description="Outer membrane protein beta-barrel" evidence="2">
    <location>
        <begin position="31"/>
        <end position="197"/>
    </location>
</feature>
<dbReference type="Pfam" id="PF13568">
    <property type="entry name" value="OMP_b-brl_2"/>
    <property type="match status" value="1"/>
</dbReference>
<dbReference type="EMBL" id="JAVRHK010000012">
    <property type="protein sequence ID" value="MDT0677840.1"/>
    <property type="molecule type" value="Genomic_DNA"/>
</dbReference>
<evidence type="ECO:0000259" key="2">
    <source>
        <dbReference type="Pfam" id="PF13568"/>
    </source>
</evidence>
<dbReference type="InterPro" id="IPR011250">
    <property type="entry name" value="OMP/PagP_B-barrel"/>
</dbReference>
<name>A0ABU3D914_9FLAO</name>
<keyword evidence="1" id="KW-0732">Signal</keyword>
<protein>
    <submittedName>
        <fullName evidence="3">Porin family protein</fullName>
    </submittedName>
</protein>
<organism evidence="3 4">
    <name type="scientific">Autumnicola musiva</name>
    <dbReference type="NCBI Taxonomy" id="3075589"/>
    <lineage>
        <taxon>Bacteria</taxon>
        <taxon>Pseudomonadati</taxon>
        <taxon>Bacteroidota</taxon>
        <taxon>Flavobacteriia</taxon>
        <taxon>Flavobacteriales</taxon>
        <taxon>Flavobacteriaceae</taxon>
        <taxon>Autumnicola</taxon>
    </lineage>
</organism>
<dbReference type="InterPro" id="IPR025665">
    <property type="entry name" value="Beta-barrel_OMP_2"/>
</dbReference>
<gene>
    <name evidence="3" type="ORF">RM539_14735</name>
</gene>
<evidence type="ECO:0000313" key="3">
    <source>
        <dbReference type="EMBL" id="MDT0677840.1"/>
    </source>
</evidence>
<comment type="caution">
    <text evidence="3">The sequence shown here is derived from an EMBL/GenBank/DDBJ whole genome shotgun (WGS) entry which is preliminary data.</text>
</comment>
<dbReference type="Proteomes" id="UP001262582">
    <property type="component" value="Unassembled WGS sequence"/>
</dbReference>
<dbReference type="SUPFAM" id="SSF56925">
    <property type="entry name" value="OMPA-like"/>
    <property type="match status" value="1"/>
</dbReference>